<dbReference type="Proteomes" id="UP000305546">
    <property type="component" value="Unassembled WGS sequence"/>
</dbReference>
<organism evidence="1 2">
    <name type="scientific">Amycolatopsis alkalitolerans</name>
    <dbReference type="NCBI Taxonomy" id="2547244"/>
    <lineage>
        <taxon>Bacteria</taxon>
        <taxon>Bacillati</taxon>
        <taxon>Actinomycetota</taxon>
        <taxon>Actinomycetes</taxon>
        <taxon>Pseudonocardiales</taxon>
        <taxon>Pseudonocardiaceae</taxon>
        <taxon>Amycolatopsis</taxon>
    </lineage>
</organism>
<dbReference type="InterPro" id="IPR038287">
    <property type="entry name" value="Cse2_sf"/>
</dbReference>
<comment type="caution">
    <text evidence="1">The sequence shown here is derived from an EMBL/GenBank/DDBJ whole genome shotgun (WGS) entry which is preliminary data.</text>
</comment>
<dbReference type="InterPro" id="IPR013382">
    <property type="entry name" value="CRISPR-assoc_prot_Cse2"/>
</dbReference>
<accession>A0A5C4LSQ2</accession>
<gene>
    <name evidence="1" type="primary">casB</name>
    <name evidence="1" type="ORF">FG385_26230</name>
</gene>
<dbReference type="AlphaFoldDB" id="A0A5C4LSQ2"/>
<proteinExistence type="predicted"/>
<reference evidence="1 2" key="1">
    <citation type="submission" date="2019-06" db="EMBL/GenBank/DDBJ databases">
        <title>Amycolatopsis alkalitolerans sp. nov., isolated from Gastrodia elata Blume.</title>
        <authorList>
            <person name="Narsing Rao M.P."/>
            <person name="Li W.J."/>
        </authorList>
    </citation>
    <scope>NUCLEOTIDE SEQUENCE [LARGE SCALE GENOMIC DNA]</scope>
    <source>
        <strain evidence="1 2">SYSUP0005</strain>
    </source>
</reference>
<dbReference type="NCBIfam" id="TIGR02548">
    <property type="entry name" value="casB_cse2"/>
    <property type="match status" value="1"/>
</dbReference>
<name>A0A5C4LSQ2_9PSEU</name>
<evidence type="ECO:0000313" key="1">
    <source>
        <dbReference type="EMBL" id="TNC22055.1"/>
    </source>
</evidence>
<dbReference type="RefSeq" id="WP_037364597.1">
    <property type="nucleotide sequence ID" value="NZ_VDFW01000029.1"/>
</dbReference>
<keyword evidence="2" id="KW-1185">Reference proteome</keyword>
<dbReference type="CDD" id="cd09731">
    <property type="entry name" value="Cse2_I-E"/>
    <property type="match status" value="1"/>
</dbReference>
<dbReference type="EMBL" id="VDFW01000029">
    <property type="protein sequence ID" value="TNC22055.1"/>
    <property type="molecule type" value="Genomic_DNA"/>
</dbReference>
<protein>
    <submittedName>
        <fullName evidence="1">Type I-E CRISPR-associated protein Cse2/CasB</fullName>
    </submittedName>
</protein>
<dbReference type="OrthoDB" id="4808431at2"/>
<dbReference type="Gene3D" id="1.10.520.40">
    <property type="entry name" value="CRISPR-associated protein Cse2"/>
    <property type="match status" value="1"/>
</dbReference>
<sequence length="205" mass="22591">MTLAAADTRSRRLGPLGRALAWRIERLQREYLRAAPSARADLARLRRGLGKPAGSVPDLWEITVGAVPEELTWQRDEPSYAEQAAHAALTLYALHQQSLTVPAHVPGVSFGRAVGRLRFSDARSEEAVTRRFMAVATAQSVDEVLMHARGLITQLRTERQGLDYARFADDVAGLLTPAGAQRVRLAWGRAFYRTTADDDSTSDPE</sequence>
<evidence type="ECO:0000313" key="2">
    <source>
        <dbReference type="Proteomes" id="UP000305546"/>
    </source>
</evidence>
<dbReference type="Pfam" id="PF09485">
    <property type="entry name" value="CRISPR_Cse2"/>
    <property type="match status" value="1"/>
</dbReference>